<dbReference type="SUPFAM" id="SSF55961">
    <property type="entry name" value="Bet v1-like"/>
    <property type="match status" value="1"/>
</dbReference>
<evidence type="ECO:0000313" key="2">
    <source>
        <dbReference type="EMBL" id="WPB05856.1"/>
    </source>
</evidence>
<keyword evidence="4" id="KW-1185">Reference proteome</keyword>
<dbReference type="EMBL" id="CP134190">
    <property type="protein sequence ID" value="WPB05856.1"/>
    <property type="molecule type" value="Genomic_DNA"/>
</dbReference>
<evidence type="ECO:0000313" key="1">
    <source>
        <dbReference type="EMBL" id="PIA92364.1"/>
    </source>
</evidence>
<evidence type="ECO:0000313" key="4">
    <source>
        <dbReference type="Proteomes" id="UP001302367"/>
    </source>
</evidence>
<organism evidence="1 3">
    <name type="scientific">Cercospora beticola</name>
    <name type="common">Sugarbeet leaf spot fungus</name>
    <dbReference type="NCBI Taxonomy" id="122368"/>
    <lineage>
        <taxon>Eukaryota</taxon>
        <taxon>Fungi</taxon>
        <taxon>Dikarya</taxon>
        <taxon>Ascomycota</taxon>
        <taxon>Pezizomycotina</taxon>
        <taxon>Dothideomycetes</taxon>
        <taxon>Dothideomycetidae</taxon>
        <taxon>Mycosphaerellales</taxon>
        <taxon>Mycosphaerellaceae</taxon>
        <taxon>Cercospora</taxon>
    </lineage>
</organism>
<dbReference type="EMBL" id="LKMD01000106">
    <property type="protein sequence ID" value="PIA92364.1"/>
    <property type="molecule type" value="Genomic_DNA"/>
</dbReference>
<dbReference type="AlphaFoldDB" id="A0A2G5HIG9"/>
<dbReference type="InterPro" id="IPR023393">
    <property type="entry name" value="START-like_dom_sf"/>
</dbReference>
<gene>
    <name evidence="1" type="ORF">CB0940_09801</name>
    <name evidence="2" type="ORF">RHO25_010510</name>
</gene>
<protein>
    <recommendedName>
        <fullName evidence="5">Polyketide cyclase</fullName>
    </recommendedName>
</protein>
<reference evidence="2 4" key="2">
    <citation type="submission" date="2023-09" db="EMBL/GenBank/DDBJ databases">
        <title>Complete-Gapless Cercospora beticola genome.</title>
        <authorList>
            <person name="Wyatt N.A."/>
            <person name="Spanner R.E."/>
            <person name="Bolton M.D."/>
        </authorList>
    </citation>
    <scope>NUCLEOTIDE SEQUENCE [LARGE SCALE GENOMIC DNA]</scope>
    <source>
        <strain evidence="2">Cb09-40</strain>
    </source>
</reference>
<evidence type="ECO:0008006" key="5">
    <source>
        <dbReference type="Google" id="ProtNLM"/>
    </source>
</evidence>
<name>A0A2G5HIG9_CERBT</name>
<dbReference type="OrthoDB" id="3657092at2759"/>
<dbReference type="Proteomes" id="UP001302367">
    <property type="component" value="Chromosome 7"/>
</dbReference>
<accession>A0A2G5HIG9</accession>
<sequence>MGRITIESETVFSRPAEEIYDFVSNPANWGRTYQGSGGLHNNAQLQLPLKFGDQWTEAVPLKENTYVATWTLITAMRPLKWVFQQVNGIGAHAEGKGDSPGVEGTTTISYFFEPNVGEGKTLFRRKIEYDLPKGVDIAPDLMVASGPGGIDRYHAAIERVMKEDEAKK</sequence>
<evidence type="ECO:0000313" key="3">
    <source>
        <dbReference type="Proteomes" id="UP000230605"/>
    </source>
</evidence>
<reference evidence="1 3" key="1">
    <citation type="submission" date="2015-10" db="EMBL/GenBank/DDBJ databases">
        <title>The cercosporin biosynthetic gene cluster was horizontally transferred to several fungal lineages and shown to be expanded in Cercospora beticola based on microsynteny with recipient genomes.</title>
        <authorList>
            <person name="De Jonge R."/>
            <person name="Ebert M.K."/>
            <person name="Suttle J.C."/>
            <person name="Jurick Ii W.M."/>
            <person name="Secor G.A."/>
            <person name="Thomma B.P."/>
            <person name="Van De Peer Y."/>
            <person name="Bolton M.D."/>
        </authorList>
    </citation>
    <scope>NUCLEOTIDE SEQUENCE [LARGE SCALE GENOMIC DNA]</scope>
    <source>
        <strain evidence="1 3">09-40</strain>
    </source>
</reference>
<proteinExistence type="predicted"/>
<dbReference type="Gene3D" id="3.30.530.20">
    <property type="match status" value="1"/>
</dbReference>
<dbReference type="Proteomes" id="UP000230605">
    <property type="component" value="Chromosome 7"/>
</dbReference>